<sequence length="332" mass="36170">MDVAQAKAPPEMKAVADFLRNKSGMKVRTGALSGKRADYFKGERQAHVISPTPLSLNHPVRSAFMRLTLMCSHTNDLTWFLGRSAIKALLSPAYAKLKTVPKVTGEAAAIALLHELIPHTFYLRVERGQSVSGTSGGPRLIQIVPQQLFAPDEYYVWLKDANPIRQLLLAAAMVAVVLGAVMFPLWPTKLRIGVWYLSVGLLGLIGVFIALAVVRLIFWIITVVVAKPGIWIFPNLFADVGFVDSFIPLWSWDLPPPKKPKSEKKKAKRDAREKAAKGNDHGHSHDGPDGGHGGGGGGHSHGGVPCGGHGQGPEVHELQFESRPKIEEIEED</sequence>
<evidence type="ECO:0000256" key="4">
    <source>
        <dbReference type="ARBA" id="ARBA00022448"/>
    </source>
</evidence>
<evidence type="ECO:0000256" key="5">
    <source>
        <dbReference type="ARBA" id="ARBA00022692"/>
    </source>
</evidence>
<dbReference type="STRING" id="269621.A0A238FNH4"/>
<dbReference type="GO" id="GO:0005789">
    <property type="term" value="C:endoplasmic reticulum membrane"/>
    <property type="evidence" value="ECO:0007669"/>
    <property type="project" value="UniProtKB-SubCell"/>
</dbReference>
<accession>A0A238FNH4</accession>
<dbReference type="NCBIfam" id="TIGR00869">
    <property type="entry name" value="sec62"/>
    <property type="match status" value="1"/>
</dbReference>
<keyword evidence="8 12" id="KW-1133">Transmembrane helix</keyword>
<dbReference type="PANTHER" id="PTHR12443">
    <property type="entry name" value="TRANSLOCATION PROTEIN SEC62"/>
    <property type="match status" value="1"/>
</dbReference>
<proteinExistence type="inferred from homology"/>
<dbReference type="InterPro" id="IPR004728">
    <property type="entry name" value="Sec62"/>
</dbReference>
<feature type="region of interest" description="Disordered" evidence="11">
    <location>
        <begin position="258"/>
        <end position="332"/>
    </location>
</feature>
<evidence type="ECO:0000256" key="8">
    <source>
        <dbReference type="ARBA" id="ARBA00022989"/>
    </source>
</evidence>
<dbReference type="PANTHER" id="PTHR12443:SF9">
    <property type="entry name" value="TRANSLOCATION PROTEIN SEC62"/>
    <property type="match status" value="1"/>
</dbReference>
<evidence type="ECO:0000256" key="10">
    <source>
        <dbReference type="ARBA" id="ARBA00023136"/>
    </source>
</evidence>
<keyword evidence="6" id="KW-0256">Endoplasmic reticulum</keyword>
<comment type="similarity">
    <text evidence="2">Belongs to the SEC62 family.</text>
</comment>
<dbReference type="Proteomes" id="UP000198372">
    <property type="component" value="Unassembled WGS sequence"/>
</dbReference>
<feature type="compositionally biased region" description="Basic residues" evidence="11">
    <location>
        <begin position="258"/>
        <end position="269"/>
    </location>
</feature>
<evidence type="ECO:0000256" key="1">
    <source>
        <dbReference type="ARBA" id="ARBA00004477"/>
    </source>
</evidence>
<protein>
    <recommendedName>
        <fullName evidence="3">Translocation protein SEC62</fullName>
    </recommendedName>
</protein>
<keyword evidence="4" id="KW-0813">Transport</keyword>
<feature type="transmembrane region" description="Helical" evidence="12">
    <location>
        <begin position="167"/>
        <end position="186"/>
    </location>
</feature>
<keyword evidence="5 12" id="KW-0812">Transmembrane</keyword>
<evidence type="ECO:0000256" key="9">
    <source>
        <dbReference type="ARBA" id="ARBA00023010"/>
    </source>
</evidence>
<dbReference type="GO" id="GO:0031204">
    <property type="term" value="P:post-translational protein targeting to membrane, translocation"/>
    <property type="evidence" value="ECO:0007669"/>
    <property type="project" value="TreeGrafter"/>
</dbReference>
<evidence type="ECO:0000256" key="6">
    <source>
        <dbReference type="ARBA" id="ARBA00022824"/>
    </source>
</evidence>
<evidence type="ECO:0000256" key="2">
    <source>
        <dbReference type="ARBA" id="ARBA00010604"/>
    </source>
</evidence>
<evidence type="ECO:0000256" key="3">
    <source>
        <dbReference type="ARBA" id="ARBA00021257"/>
    </source>
</evidence>
<feature type="compositionally biased region" description="Gly residues" evidence="11">
    <location>
        <begin position="290"/>
        <end position="311"/>
    </location>
</feature>
<dbReference type="InterPro" id="IPR011553">
    <property type="entry name" value="Sec62_asco"/>
</dbReference>
<feature type="compositionally biased region" description="Basic and acidic residues" evidence="11">
    <location>
        <begin position="314"/>
        <end position="332"/>
    </location>
</feature>
<evidence type="ECO:0000256" key="7">
    <source>
        <dbReference type="ARBA" id="ARBA00022927"/>
    </source>
</evidence>
<dbReference type="Pfam" id="PF03839">
    <property type="entry name" value="Sec62"/>
    <property type="match status" value="1"/>
</dbReference>
<dbReference type="EMBL" id="FMSP01000020">
    <property type="protein sequence ID" value="SCV74339.1"/>
    <property type="molecule type" value="Genomic_DNA"/>
</dbReference>
<feature type="transmembrane region" description="Helical" evidence="12">
    <location>
        <begin position="192"/>
        <end position="218"/>
    </location>
</feature>
<feature type="compositionally biased region" description="Basic and acidic residues" evidence="11">
    <location>
        <begin position="270"/>
        <end position="289"/>
    </location>
</feature>
<dbReference type="AlphaFoldDB" id="A0A238FNH4"/>
<name>A0A238FNH4_9BASI</name>
<dbReference type="OrthoDB" id="200187at2759"/>
<keyword evidence="10 12" id="KW-0472">Membrane</keyword>
<comment type="subcellular location">
    <subcellularLocation>
        <location evidence="1">Endoplasmic reticulum membrane</location>
        <topology evidence="1">Multi-pass membrane protein</topology>
    </subcellularLocation>
</comment>
<keyword evidence="7" id="KW-0653">Protein transport</keyword>
<evidence type="ECO:0000313" key="14">
    <source>
        <dbReference type="Proteomes" id="UP000198372"/>
    </source>
</evidence>
<keyword evidence="14" id="KW-1185">Reference proteome</keyword>
<evidence type="ECO:0000256" key="12">
    <source>
        <dbReference type="SAM" id="Phobius"/>
    </source>
</evidence>
<organism evidence="13 14">
    <name type="scientific">Microbotryum intermedium</name>
    <dbReference type="NCBI Taxonomy" id="269621"/>
    <lineage>
        <taxon>Eukaryota</taxon>
        <taxon>Fungi</taxon>
        <taxon>Dikarya</taxon>
        <taxon>Basidiomycota</taxon>
        <taxon>Pucciniomycotina</taxon>
        <taxon>Microbotryomycetes</taxon>
        <taxon>Microbotryales</taxon>
        <taxon>Microbotryaceae</taxon>
        <taxon>Microbotryum</taxon>
    </lineage>
</organism>
<keyword evidence="9" id="KW-0811">Translocation</keyword>
<evidence type="ECO:0000256" key="11">
    <source>
        <dbReference type="SAM" id="MobiDB-lite"/>
    </source>
</evidence>
<gene>
    <name evidence="13" type="ORF">BQ2448_6771</name>
</gene>
<evidence type="ECO:0000313" key="13">
    <source>
        <dbReference type="EMBL" id="SCV74339.1"/>
    </source>
</evidence>
<reference evidence="14" key="1">
    <citation type="submission" date="2016-09" db="EMBL/GenBank/DDBJ databases">
        <authorList>
            <person name="Jeantristanb JTB J.-T."/>
            <person name="Ricardo R."/>
        </authorList>
    </citation>
    <scope>NUCLEOTIDE SEQUENCE [LARGE SCALE GENOMIC DNA]</scope>
</reference>